<name>A0AAE1DTV8_9GAST</name>
<dbReference type="AlphaFoldDB" id="A0AAE1DTV8"/>
<feature type="compositionally biased region" description="Basic and acidic residues" evidence="1">
    <location>
        <begin position="77"/>
        <end position="89"/>
    </location>
</feature>
<comment type="caution">
    <text evidence="2">The sequence shown here is derived from an EMBL/GenBank/DDBJ whole genome shotgun (WGS) entry which is preliminary data.</text>
</comment>
<proteinExistence type="predicted"/>
<evidence type="ECO:0000313" key="2">
    <source>
        <dbReference type="EMBL" id="KAK3782160.1"/>
    </source>
</evidence>
<reference evidence="2" key="1">
    <citation type="journal article" date="2023" name="G3 (Bethesda)">
        <title>A reference genome for the long-term kleptoplast-retaining sea slug Elysia crispata morphotype clarki.</title>
        <authorList>
            <person name="Eastman K.E."/>
            <person name="Pendleton A.L."/>
            <person name="Shaikh M.A."/>
            <person name="Suttiyut T."/>
            <person name="Ogas R."/>
            <person name="Tomko P."/>
            <person name="Gavelis G."/>
            <person name="Widhalm J.R."/>
            <person name="Wisecaver J.H."/>
        </authorList>
    </citation>
    <scope>NUCLEOTIDE SEQUENCE</scope>
    <source>
        <strain evidence="2">ECLA1</strain>
    </source>
</reference>
<protein>
    <submittedName>
        <fullName evidence="2">Uncharacterized protein</fullName>
    </submittedName>
</protein>
<evidence type="ECO:0000256" key="1">
    <source>
        <dbReference type="SAM" id="MobiDB-lite"/>
    </source>
</evidence>
<feature type="compositionally biased region" description="Low complexity" evidence="1">
    <location>
        <begin position="53"/>
        <end position="68"/>
    </location>
</feature>
<accession>A0AAE1DTV8</accession>
<keyword evidence="3" id="KW-1185">Reference proteome</keyword>
<dbReference type="EMBL" id="JAWDGP010002535">
    <property type="protein sequence ID" value="KAK3782160.1"/>
    <property type="molecule type" value="Genomic_DNA"/>
</dbReference>
<organism evidence="2 3">
    <name type="scientific">Elysia crispata</name>
    <name type="common">lettuce slug</name>
    <dbReference type="NCBI Taxonomy" id="231223"/>
    <lineage>
        <taxon>Eukaryota</taxon>
        <taxon>Metazoa</taxon>
        <taxon>Spiralia</taxon>
        <taxon>Lophotrochozoa</taxon>
        <taxon>Mollusca</taxon>
        <taxon>Gastropoda</taxon>
        <taxon>Heterobranchia</taxon>
        <taxon>Euthyneura</taxon>
        <taxon>Panpulmonata</taxon>
        <taxon>Sacoglossa</taxon>
        <taxon>Placobranchoidea</taxon>
        <taxon>Plakobranchidae</taxon>
        <taxon>Elysia</taxon>
    </lineage>
</organism>
<sequence>MAVGEQVWGAGMIDRRGRDDKGVIPRECECTELANWRQAPPQAAKRMGDKTRPALAPRARLSARTPTTYSAPLDWQGDARRLETPDSGRGDCLTPVQVASSGQEGDQGN</sequence>
<gene>
    <name evidence="2" type="ORF">RRG08_032912</name>
</gene>
<feature type="compositionally biased region" description="Polar residues" evidence="1">
    <location>
        <begin position="97"/>
        <end position="109"/>
    </location>
</feature>
<evidence type="ECO:0000313" key="3">
    <source>
        <dbReference type="Proteomes" id="UP001283361"/>
    </source>
</evidence>
<dbReference type="Proteomes" id="UP001283361">
    <property type="component" value="Unassembled WGS sequence"/>
</dbReference>
<feature type="region of interest" description="Disordered" evidence="1">
    <location>
        <begin position="37"/>
        <end position="109"/>
    </location>
</feature>